<feature type="region of interest" description="Disordered" evidence="9">
    <location>
        <begin position="554"/>
        <end position="656"/>
    </location>
</feature>
<dbReference type="PANTHER" id="PTHR12415">
    <property type="entry name" value="TYROSYL-DNA PHOSPHODIESTERASE 1"/>
    <property type="match status" value="1"/>
</dbReference>
<dbReference type="InterPro" id="IPR003903">
    <property type="entry name" value="UIM_dom"/>
</dbReference>
<feature type="compositionally biased region" description="Low complexity" evidence="9">
    <location>
        <begin position="566"/>
        <end position="578"/>
    </location>
</feature>
<evidence type="ECO:0000256" key="2">
    <source>
        <dbReference type="ARBA" id="ARBA00010205"/>
    </source>
</evidence>
<evidence type="ECO:0000256" key="3">
    <source>
        <dbReference type="ARBA" id="ARBA00022722"/>
    </source>
</evidence>
<evidence type="ECO:0000313" key="11">
    <source>
        <dbReference type="Proteomes" id="UP001498398"/>
    </source>
</evidence>
<feature type="compositionally biased region" description="Acidic residues" evidence="9">
    <location>
        <begin position="640"/>
        <end position="651"/>
    </location>
</feature>
<keyword evidence="5" id="KW-0378">Hydrolase</keyword>
<comment type="subcellular location">
    <subcellularLocation>
        <location evidence="1">Nucleus</location>
    </subcellularLocation>
</comment>
<comment type="caution">
    <text evidence="10">The sequence shown here is derived from an EMBL/GenBank/DDBJ whole genome shotgun (WGS) entry which is preliminary data.</text>
</comment>
<feature type="region of interest" description="Disordered" evidence="9">
    <location>
        <begin position="16"/>
        <end position="147"/>
    </location>
</feature>
<accession>A0ABR1IZW8</accession>
<sequence length="738" mass="81598">MDSDFDQDLARAKALSLETQNNDNLDDDMDEEFQAQLRQAIEESKAATNTRSPPPDTSTVQTTTTTNSFLSERAKLEKERLERQKQIRKAKGLDTSDDESSGKKRKIDEDDGEEEWEEEDEPSSNKSSTAGSSGSSTGNVNGTTGEELFWNGEIRPIAVQGSEPRKDKKPTFRLTQILGKQSDISLVILSTYALDLPWLYSLYDPSVPVVLVTHPLDKGTRATVKNVMPNWIRTTPEIKGQGGYGCMHMKFMLIFYKSGRLRVAVTTANLVDYDWRDIENAAWVQDIAALTSSSHAKSDTKSLESFQHVFKRVLDGLNVQPALDIMRKQGHPSLPLPNTSDLVTRWDWSRVKVSLVPSMSGRHEGWPAVLGNGHTRLMKAIRNMGCRTGTNSSVSSFSSPSASRTKSSSASSSSQKEKIKSLAVQYLTSSTGQYSSTWLNEFFYSARGESPEDWLDLKLTGKGATKTRWSVWGSGTSGGPNKGVSEQELSIVYPSRDRVRESRFGERSGGTTFCTRKNWDSGSFPREMFRQSKSLAGGQGNEYPVMHTKMCIGVLSDPPKKKDTAQAKGKTKPTTAAANSKTRIQDKGKGKAKAPDPDIIDLVDSDSDSDAIISVPTKTTIPNSQPARKTKTTADKSETESETETETESDSSSDGLEIVDPPVGWVYLGSHNFTPSAWGTVSGSAFNPVLNIRNYELGIVFPVRSRAEIDRLSLFERPLERYKQGDIAWIQEESVHFR</sequence>
<keyword evidence="6" id="KW-0269">Exonuclease</keyword>
<dbReference type="SMART" id="SM00726">
    <property type="entry name" value="UIM"/>
    <property type="match status" value="2"/>
</dbReference>
<keyword evidence="7" id="KW-0234">DNA repair</keyword>
<dbReference type="SUPFAM" id="SSF56024">
    <property type="entry name" value="Phospholipase D/nuclease"/>
    <property type="match status" value="2"/>
</dbReference>
<feature type="compositionally biased region" description="Acidic residues" evidence="9">
    <location>
        <begin position="109"/>
        <end position="122"/>
    </location>
</feature>
<evidence type="ECO:0000256" key="7">
    <source>
        <dbReference type="ARBA" id="ARBA00023204"/>
    </source>
</evidence>
<feature type="compositionally biased region" description="Basic and acidic residues" evidence="9">
    <location>
        <begin position="72"/>
        <end position="85"/>
    </location>
</feature>
<dbReference type="CDD" id="cd09122">
    <property type="entry name" value="PLDc_Tdp1_1"/>
    <property type="match status" value="1"/>
</dbReference>
<evidence type="ECO:0000256" key="9">
    <source>
        <dbReference type="SAM" id="MobiDB-lite"/>
    </source>
</evidence>
<feature type="compositionally biased region" description="Low complexity" evidence="9">
    <location>
        <begin position="392"/>
        <end position="414"/>
    </location>
</feature>
<evidence type="ECO:0008006" key="12">
    <source>
        <dbReference type="Google" id="ProtNLM"/>
    </source>
</evidence>
<evidence type="ECO:0000256" key="6">
    <source>
        <dbReference type="ARBA" id="ARBA00022839"/>
    </source>
</evidence>
<dbReference type="InterPro" id="IPR010347">
    <property type="entry name" value="Tdp1"/>
</dbReference>
<keyword evidence="3" id="KW-0540">Nuclease</keyword>
<feature type="compositionally biased region" description="Polar residues" evidence="9">
    <location>
        <begin position="616"/>
        <end position="627"/>
    </location>
</feature>
<dbReference type="PROSITE" id="PS50330">
    <property type="entry name" value="UIM"/>
    <property type="match status" value="1"/>
</dbReference>
<feature type="compositionally biased region" description="Basic and acidic residues" evidence="9">
    <location>
        <begin position="583"/>
        <end position="596"/>
    </location>
</feature>
<keyword evidence="4" id="KW-0227">DNA damage</keyword>
<protein>
    <recommendedName>
        <fullName evidence="12">Phospholipase D/nuclease</fullName>
    </recommendedName>
</protein>
<evidence type="ECO:0000256" key="1">
    <source>
        <dbReference type="ARBA" id="ARBA00004123"/>
    </source>
</evidence>
<name>A0ABR1IZW8_9AGAR</name>
<feature type="compositionally biased region" description="Low complexity" evidence="9">
    <location>
        <begin position="57"/>
        <end position="68"/>
    </location>
</feature>
<evidence type="ECO:0000313" key="10">
    <source>
        <dbReference type="EMBL" id="KAK7445706.1"/>
    </source>
</evidence>
<proteinExistence type="inferred from homology"/>
<dbReference type="Proteomes" id="UP001498398">
    <property type="component" value="Unassembled WGS sequence"/>
</dbReference>
<evidence type="ECO:0000256" key="4">
    <source>
        <dbReference type="ARBA" id="ARBA00022763"/>
    </source>
</evidence>
<dbReference type="PANTHER" id="PTHR12415:SF0">
    <property type="entry name" value="TYROSYL-DNA PHOSPHODIESTERASE 1"/>
    <property type="match status" value="1"/>
</dbReference>
<keyword evidence="11" id="KW-1185">Reference proteome</keyword>
<feature type="compositionally biased region" description="Acidic residues" evidence="9">
    <location>
        <begin position="598"/>
        <end position="609"/>
    </location>
</feature>
<feature type="region of interest" description="Disordered" evidence="9">
    <location>
        <begin position="389"/>
        <end position="415"/>
    </location>
</feature>
<evidence type="ECO:0000256" key="8">
    <source>
        <dbReference type="ARBA" id="ARBA00023242"/>
    </source>
</evidence>
<comment type="similarity">
    <text evidence="2">Belongs to the tyrosyl-DNA phosphodiesterase family.</text>
</comment>
<feature type="compositionally biased region" description="Low complexity" evidence="9">
    <location>
        <begin position="124"/>
        <end position="145"/>
    </location>
</feature>
<keyword evidence="8" id="KW-0539">Nucleus</keyword>
<feature type="compositionally biased region" description="Acidic residues" evidence="9">
    <location>
        <begin position="24"/>
        <end position="33"/>
    </location>
</feature>
<dbReference type="Gene3D" id="3.30.870.10">
    <property type="entry name" value="Endonuclease Chain A"/>
    <property type="match status" value="2"/>
</dbReference>
<reference evidence="10 11" key="1">
    <citation type="submission" date="2024-01" db="EMBL/GenBank/DDBJ databases">
        <title>A draft genome for the cacao thread blight pathogen Marasmiellus scandens.</title>
        <authorList>
            <person name="Baruah I.K."/>
            <person name="Leung J."/>
            <person name="Bukari Y."/>
            <person name="Amoako-Attah I."/>
            <person name="Meinhardt L.W."/>
            <person name="Bailey B.A."/>
            <person name="Cohen S.P."/>
        </authorList>
    </citation>
    <scope>NUCLEOTIDE SEQUENCE [LARGE SCALE GENOMIC DNA]</scope>
    <source>
        <strain evidence="10 11">GH-19</strain>
    </source>
</reference>
<gene>
    <name evidence="10" type="ORF">VKT23_014702</name>
</gene>
<dbReference type="Pfam" id="PF06087">
    <property type="entry name" value="Tyr-DNA_phospho"/>
    <property type="match status" value="2"/>
</dbReference>
<dbReference type="EMBL" id="JBANRG010000046">
    <property type="protein sequence ID" value="KAK7445706.1"/>
    <property type="molecule type" value="Genomic_DNA"/>
</dbReference>
<organism evidence="10 11">
    <name type="scientific">Marasmiellus scandens</name>
    <dbReference type="NCBI Taxonomy" id="2682957"/>
    <lineage>
        <taxon>Eukaryota</taxon>
        <taxon>Fungi</taxon>
        <taxon>Dikarya</taxon>
        <taxon>Basidiomycota</taxon>
        <taxon>Agaricomycotina</taxon>
        <taxon>Agaricomycetes</taxon>
        <taxon>Agaricomycetidae</taxon>
        <taxon>Agaricales</taxon>
        <taxon>Marasmiineae</taxon>
        <taxon>Omphalotaceae</taxon>
        <taxon>Marasmiellus</taxon>
    </lineage>
</organism>
<evidence type="ECO:0000256" key="5">
    <source>
        <dbReference type="ARBA" id="ARBA00022801"/>
    </source>
</evidence>